<organism evidence="1 2">
    <name type="scientific">Entomophthora muscae</name>
    <dbReference type="NCBI Taxonomy" id="34485"/>
    <lineage>
        <taxon>Eukaryota</taxon>
        <taxon>Fungi</taxon>
        <taxon>Fungi incertae sedis</taxon>
        <taxon>Zoopagomycota</taxon>
        <taxon>Entomophthoromycotina</taxon>
        <taxon>Entomophthoromycetes</taxon>
        <taxon>Entomophthorales</taxon>
        <taxon>Entomophthoraceae</taxon>
        <taxon>Entomophthora</taxon>
    </lineage>
</organism>
<name>A0ACC2SST7_9FUNG</name>
<proteinExistence type="predicted"/>
<sequence length="209" mass="23557">MSTHNSNQISLRQVYQDLMVDMTAKDCKAFMCMLRSSWVCLLNQLLPENSCQLWAQDCDTTVAGLERSTVTHVEGEEDANSIFSETEVPLDLHNWTNDIVLKTASSPLATPSVLLCAHCNSEELHSAYPAIINQFGVSHHKEMLYVYVQALFAKDNTVTPIQLGACYHGSYDVEQLVREVDLCLHVMARDTSGFSLQHVYTITQRNHYV</sequence>
<dbReference type="EMBL" id="QTSX02004367">
    <property type="protein sequence ID" value="KAJ9065226.1"/>
    <property type="molecule type" value="Genomic_DNA"/>
</dbReference>
<reference evidence="1" key="1">
    <citation type="submission" date="2022-04" db="EMBL/GenBank/DDBJ databases">
        <title>Genome of the entomopathogenic fungus Entomophthora muscae.</title>
        <authorList>
            <person name="Elya C."/>
            <person name="Lovett B.R."/>
            <person name="Lee E."/>
            <person name="Macias A.M."/>
            <person name="Hajek A.E."/>
            <person name="De Bivort B.L."/>
            <person name="Kasson M.T."/>
            <person name="De Fine Licht H.H."/>
            <person name="Stajich J.E."/>
        </authorList>
    </citation>
    <scope>NUCLEOTIDE SEQUENCE</scope>
    <source>
        <strain evidence="1">Berkeley</strain>
    </source>
</reference>
<dbReference type="Proteomes" id="UP001165960">
    <property type="component" value="Unassembled WGS sequence"/>
</dbReference>
<accession>A0ACC2SST7</accession>
<protein>
    <submittedName>
        <fullName evidence="1">Uncharacterized protein</fullName>
    </submittedName>
</protein>
<gene>
    <name evidence="1" type="ORF">DSO57_1021809</name>
</gene>
<evidence type="ECO:0000313" key="1">
    <source>
        <dbReference type="EMBL" id="KAJ9065226.1"/>
    </source>
</evidence>
<keyword evidence="2" id="KW-1185">Reference proteome</keyword>
<comment type="caution">
    <text evidence="1">The sequence shown here is derived from an EMBL/GenBank/DDBJ whole genome shotgun (WGS) entry which is preliminary data.</text>
</comment>
<evidence type="ECO:0000313" key="2">
    <source>
        <dbReference type="Proteomes" id="UP001165960"/>
    </source>
</evidence>